<dbReference type="OrthoDB" id="9810298at2"/>
<feature type="domain" description="Porphobilinogen deaminase N-terminal" evidence="10">
    <location>
        <begin position="6"/>
        <end position="206"/>
    </location>
</feature>
<keyword evidence="7" id="KW-0627">Porphyrin biosynthesis</keyword>
<dbReference type="PANTHER" id="PTHR11557:SF0">
    <property type="entry name" value="PORPHOBILINOGEN DEAMINASE"/>
    <property type="match status" value="1"/>
</dbReference>
<organism evidence="12 13">
    <name type="scientific">Flammeovirga pectinis</name>
    <dbReference type="NCBI Taxonomy" id="2494373"/>
    <lineage>
        <taxon>Bacteria</taxon>
        <taxon>Pseudomonadati</taxon>
        <taxon>Bacteroidota</taxon>
        <taxon>Cytophagia</taxon>
        <taxon>Cytophagales</taxon>
        <taxon>Flammeovirgaceae</taxon>
        <taxon>Flammeovirga</taxon>
    </lineage>
</organism>
<name>A0A3Q9FRH3_9BACT</name>
<comment type="subunit">
    <text evidence="5">Monomer.</text>
</comment>
<dbReference type="NCBIfam" id="TIGR00212">
    <property type="entry name" value="hemC"/>
    <property type="match status" value="1"/>
</dbReference>
<evidence type="ECO:0000256" key="7">
    <source>
        <dbReference type="ARBA" id="ARBA00023244"/>
    </source>
</evidence>
<sequence>MIERTIKIGTRKSKLALWQAEHVKSLLEQNNMTAELVLIETKGDKILDRSLSKIGSKGVFTEELEEQLRNGGIDIAVHSAKDMQASLGDDFELIAFTDREECHDVFVSHKAGLTIDQNTDIVIGTSSVRRVALLKKYYPNAKIVDVRGNLQTRIKKMEDGLCDVLMLAYAGVHRMGYNNMIVHELPVDTFTPATGQGCVAIEASTGLDTNIKEAIRSAINNEQTETCVRAERAFLKELQGGCSIPAFCLARWASKSDITITGGLAQPDGLPQIRYTYTVPAIDANATGTKIAKETLANGGAELLAQLKN</sequence>
<gene>
    <name evidence="12" type="ORF">EI427_19680</name>
</gene>
<evidence type="ECO:0000256" key="1">
    <source>
        <dbReference type="ARBA" id="ARBA00001916"/>
    </source>
</evidence>
<comment type="pathway">
    <text evidence="3">Porphyrin-containing compound metabolism; protoporphyrin-IX biosynthesis; coproporphyrinogen-III from 5-aminolevulinate: step 2/4.</text>
</comment>
<dbReference type="Pfam" id="PF01379">
    <property type="entry name" value="Porphobil_deam"/>
    <property type="match status" value="1"/>
</dbReference>
<evidence type="ECO:0000313" key="12">
    <source>
        <dbReference type="EMBL" id="AZQ64352.1"/>
    </source>
</evidence>
<dbReference type="SUPFAM" id="SSF53850">
    <property type="entry name" value="Periplasmic binding protein-like II"/>
    <property type="match status" value="1"/>
</dbReference>
<evidence type="ECO:0000256" key="4">
    <source>
        <dbReference type="ARBA" id="ARBA00005638"/>
    </source>
</evidence>
<dbReference type="AlphaFoldDB" id="A0A3Q9FRH3"/>
<dbReference type="InterPro" id="IPR022418">
    <property type="entry name" value="Porphobilinogen_deaminase_C"/>
</dbReference>
<dbReference type="KEGG" id="fll:EI427_19680"/>
<evidence type="ECO:0000256" key="3">
    <source>
        <dbReference type="ARBA" id="ARBA00004735"/>
    </source>
</evidence>
<dbReference type="PANTHER" id="PTHR11557">
    <property type="entry name" value="PORPHOBILINOGEN DEAMINASE"/>
    <property type="match status" value="1"/>
</dbReference>
<comment type="similarity">
    <text evidence="4">Belongs to the HMBS family.</text>
</comment>
<evidence type="ECO:0000256" key="8">
    <source>
        <dbReference type="ARBA" id="ARBA00048169"/>
    </source>
</evidence>
<dbReference type="PIRSF" id="PIRSF001438">
    <property type="entry name" value="4pyrrol_synth_OHMeBilane_synth"/>
    <property type="match status" value="1"/>
</dbReference>
<dbReference type="InterPro" id="IPR022417">
    <property type="entry name" value="Porphobilin_deaminase_N"/>
</dbReference>
<dbReference type="Proteomes" id="UP000267268">
    <property type="component" value="Chromosome 1"/>
</dbReference>
<dbReference type="Gene3D" id="3.40.190.10">
    <property type="entry name" value="Periplasmic binding protein-like II"/>
    <property type="match status" value="2"/>
</dbReference>
<dbReference type="InterPro" id="IPR036803">
    <property type="entry name" value="Porphobilinogen_deaminase_C_sf"/>
</dbReference>
<dbReference type="SUPFAM" id="SSF54782">
    <property type="entry name" value="Porphobilinogen deaminase (hydroxymethylbilane synthase), C-terminal domain"/>
    <property type="match status" value="1"/>
</dbReference>
<dbReference type="GO" id="GO:0006783">
    <property type="term" value="P:heme biosynthetic process"/>
    <property type="evidence" value="ECO:0007669"/>
    <property type="project" value="TreeGrafter"/>
</dbReference>
<dbReference type="GO" id="GO:0005737">
    <property type="term" value="C:cytoplasm"/>
    <property type="evidence" value="ECO:0007669"/>
    <property type="project" value="UniProtKB-UniRule"/>
</dbReference>
<dbReference type="EC" id="2.5.1.61" evidence="9"/>
<protein>
    <recommendedName>
        <fullName evidence="9">Hydroxymethylbilane synthase</fullName>
        <ecNumber evidence="9">2.5.1.61</ecNumber>
    </recommendedName>
</protein>
<feature type="domain" description="Porphobilinogen deaminase C-terminal" evidence="11">
    <location>
        <begin position="226"/>
        <end position="296"/>
    </location>
</feature>
<comment type="catalytic activity">
    <reaction evidence="8">
        <text>4 porphobilinogen + H2O = hydroxymethylbilane + 4 NH4(+)</text>
        <dbReference type="Rhea" id="RHEA:13185"/>
        <dbReference type="ChEBI" id="CHEBI:15377"/>
        <dbReference type="ChEBI" id="CHEBI:28938"/>
        <dbReference type="ChEBI" id="CHEBI:57845"/>
        <dbReference type="ChEBI" id="CHEBI:58126"/>
        <dbReference type="EC" id="2.5.1.61"/>
    </reaction>
</comment>
<keyword evidence="6 12" id="KW-0808">Transferase</keyword>
<dbReference type="GO" id="GO:0004418">
    <property type="term" value="F:hydroxymethylbilane synthase activity"/>
    <property type="evidence" value="ECO:0007669"/>
    <property type="project" value="UniProtKB-UniRule"/>
</dbReference>
<dbReference type="EMBL" id="CP034562">
    <property type="protein sequence ID" value="AZQ64352.1"/>
    <property type="molecule type" value="Genomic_DNA"/>
</dbReference>
<dbReference type="Pfam" id="PF03900">
    <property type="entry name" value="Porphobil_deamC"/>
    <property type="match status" value="1"/>
</dbReference>
<evidence type="ECO:0000259" key="11">
    <source>
        <dbReference type="Pfam" id="PF03900"/>
    </source>
</evidence>
<evidence type="ECO:0000256" key="2">
    <source>
        <dbReference type="ARBA" id="ARBA00002869"/>
    </source>
</evidence>
<evidence type="ECO:0000256" key="9">
    <source>
        <dbReference type="NCBIfam" id="TIGR00212"/>
    </source>
</evidence>
<dbReference type="InterPro" id="IPR000860">
    <property type="entry name" value="HemC"/>
</dbReference>
<dbReference type="RefSeq" id="WP_126617955.1">
    <property type="nucleotide sequence ID" value="NZ_CP034562.1"/>
</dbReference>
<comment type="cofactor">
    <cofactor evidence="1">
        <name>dipyrromethane</name>
        <dbReference type="ChEBI" id="CHEBI:60342"/>
    </cofactor>
</comment>
<dbReference type="FunFam" id="3.40.190.10:FF:000005">
    <property type="entry name" value="Porphobilinogen deaminase"/>
    <property type="match status" value="1"/>
</dbReference>
<evidence type="ECO:0000313" key="13">
    <source>
        <dbReference type="Proteomes" id="UP000267268"/>
    </source>
</evidence>
<evidence type="ECO:0000259" key="10">
    <source>
        <dbReference type="Pfam" id="PF01379"/>
    </source>
</evidence>
<comment type="function">
    <text evidence="2">Tetrapolymerization of the monopyrrole PBG into the hydroxymethylbilane pre-uroporphyrinogen in several discrete steps.</text>
</comment>
<reference evidence="12 13" key="1">
    <citation type="submission" date="2018-12" db="EMBL/GenBank/DDBJ databases">
        <title>Flammeovirga pectinis sp. nov., isolated from the gut of the Korean scallop, Patinopecten yessoensis.</title>
        <authorList>
            <person name="Bae J.-W."/>
            <person name="Jeong Y.-S."/>
            <person name="Kang W."/>
        </authorList>
    </citation>
    <scope>NUCLEOTIDE SEQUENCE [LARGE SCALE GENOMIC DNA]</scope>
    <source>
        <strain evidence="12 13">L12M1</strain>
    </source>
</reference>
<dbReference type="Gene3D" id="3.30.160.40">
    <property type="entry name" value="Porphobilinogen deaminase, C-terminal domain"/>
    <property type="match status" value="1"/>
</dbReference>
<proteinExistence type="inferred from homology"/>
<evidence type="ECO:0000256" key="5">
    <source>
        <dbReference type="ARBA" id="ARBA00011245"/>
    </source>
</evidence>
<dbReference type="PRINTS" id="PR00151">
    <property type="entry name" value="PORPHBDMNASE"/>
</dbReference>
<evidence type="ECO:0000256" key="6">
    <source>
        <dbReference type="ARBA" id="ARBA00022679"/>
    </source>
</evidence>
<accession>A0A3Q9FRH3</accession>
<keyword evidence="13" id="KW-1185">Reference proteome</keyword>